<dbReference type="GO" id="GO:0016491">
    <property type="term" value="F:oxidoreductase activity"/>
    <property type="evidence" value="ECO:0007669"/>
    <property type="project" value="UniProtKB-KW"/>
</dbReference>
<dbReference type="Pfam" id="PF20256">
    <property type="entry name" value="MoCoBD_2"/>
    <property type="match status" value="1"/>
</dbReference>
<dbReference type="InterPro" id="IPR016208">
    <property type="entry name" value="Ald_Oxase/xanthine_DH-like"/>
</dbReference>
<dbReference type="SUPFAM" id="SSF54665">
    <property type="entry name" value="CO dehydrogenase molybdoprotein N-domain-like"/>
    <property type="match status" value="1"/>
</dbReference>
<dbReference type="SUPFAM" id="SSF56003">
    <property type="entry name" value="Molybdenum cofactor-binding domain"/>
    <property type="match status" value="1"/>
</dbReference>
<dbReference type="InterPro" id="IPR008274">
    <property type="entry name" value="AldOxase/xan_DH_MoCoBD1"/>
</dbReference>
<name>A0AA43XP73_9CLOT</name>
<dbReference type="EMBL" id="SUMG01000020">
    <property type="protein sequence ID" value="NBG89270.1"/>
    <property type="molecule type" value="Genomic_DNA"/>
</dbReference>
<dbReference type="InterPro" id="IPR037165">
    <property type="entry name" value="AldOxase/xan_DH_Mopterin-bd_sf"/>
</dbReference>
<organism evidence="4 5">
    <name type="scientific">Isachenkonia alkalipeptolytica</name>
    <dbReference type="NCBI Taxonomy" id="2565777"/>
    <lineage>
        <taxon>Bacteria</taxon>
        <taxon>Bacillati</taxon>
        <taxon>Bacillota</taxon>
        <taxon>Clostridia</taxon>
        <taxon>Eubacteriales</taxon>
        <taxon>Clostridiaceae</taxon>
        <taxon>Isachenkonia</taxon>
    </lineage>
</organism>
<dbReference type="AlphaFoldDB" id="A0AA43XP73"/>
<dbReference type="InterPro" id="IPR046867">
    <property type="entry name" value="AldOxase/xan_DH_MoCoBD2"/>
</dbReference>
<evidence type="ECO:0000256" key="1">
    <source>
        <dbReference type="ARBA" id="ARBA00022505"/>
    </source>
</evidence>
<accession>A0AA43XP73</accession>
<dbReference type="PANTHER" id="PTHR11908">
    <property type="entry name" value="XANTHINE DEHYDROGENASE"/>
    <property type="match status" value="1"/>
</dbReference>
<dbReference type="Gene3D" id="3.90.1170.50">
    <property type="entry name" value="Aldehyde oxidase/xanthine dehydrogenase, a/b hammerhead"/>
    <property type="match status" value="1"/>
</dbReference>
<dbReference type="RefSeq" id="WP_160722768.1">
    <property type="nucleotide sequence ID" value="NZ_SUMG01000020.1"/>
</dbReference>
<dbReference type="Proteomes" id="UP000449710">
    <property type="component" value="Unassembled WGS sequence"/>
</dbReference>
<keyword evidence="5" id="KW-1185">Reference proteome</keyword>
<feature type="domain" description="Aldehyde oxidase/xanthine dehydrogenase a/b hammerhead" evidence="3">
    <location>
        <begin position="23"/>
        <end position="127"/>
    </location>
</feature>
<dbReference type="Gene3D" id="3.30.365.10">
    <property type="entry name" value="Aldehyde oxidase/xanthine dehydrogenase, molybdopterin binding domain"/>
    <property type="match status" value="4"/>
</dbReference>
<dbReference type="Pfam" id="PF01315">
    <property type="entry name" value="Ald_Xan_dh_C"/>
    <property type="match status" value="1"/>
</dbReference>
<dbReference type="InterPro" id="IPR000674">
    <property type="entry name" value="Ald_Oxase/Xan_DH_a/b"/>
</dbReference>
<dbReference type="Pfam" id="PF02738">
    <property type="entry name" value="MoCoBD_1"/>
    <property type="match status" value="1"/>
</dbReference>
<evidence type="ECO:0000259" key="3">
    <source>
        <dbReference type="SMART" id="SM01008"/>
    </source>
</evidence>
<proteinExistence type="predicted"/>
<keyword evidence="1" id="KW-0500">Molybdenum</keyword>
<reference evidence="4 5" key="1">
    <citation type="submission" date="2019-04" db="EMBL/GenBank/DDBJ databases">
        <title>Isachenkonia alkalipeptolytica gen. nov. sp. nov. a new anaerobic, alkiliphilic organothrophic bacterium capable to reduce synthesized ferrihydrite isolated from a soda lake.</title>
        <authorList>
            <person name="Toshchakov S.V."/>
            <person name="Zavarzina D.G."/>
            <person name="Zhilina T.N."/>
            <person name="Kostrikina N.A."/>
            <person name="Kublanov I.V."/>
        </authorList>
    </citation>
    <scope>NUCLEOTIDE SEQUENCE [LARGE SCALE GENOMIC DNA]</scope>
    <source>
        <strain evidence="4 5">Z-1701</strain>
    </source>
</reference>
<evidence type="ECO:0000256" key="2">
    <source>
        <dbReference type="ARBA" id="ARBA00023002"/>
    </source>
</evidence>
<gene>
    <name evidence="4" type="ORF">ISALK_12295</name>
</gene>
<evidence type="ECO:0000313" key="4">
    <source>
        <dbReference type="EMBL" id="NBG89270.1"/>
    </source>
</evidence>
<sequence>MSEKKLNHIGKGYDRAEAQEKVTGQATYVHDMEMPGMLYAKVLISPHAHAKIVSIDCSEAKKLKGVKAVVTGKEACQRVGLYMVDKNIMAGEKVRYQGEIVSAVVAETEAIAEEAVSLIQVEYKPLPIVDSLDEALEAKTLVHQNLHTYEYMEGVFFPKKDSNIASWNRTKKGDIKKGFEEADHIFEEEFSLPAVAHVPMETHVAIAQADPYSDKVKIWSSAQSPFAIRQLLAKSLGIAKADVNVIVPYVGGGFGGKAGVHLEPLVSVLSRAAGGRPVKLKMTREEEFNTLPTRAEMRASFKTGMTKDGKITAMEVYHDWDSGAYADYGVNVGKTAVYSGAGPYTVPNIELHSRTIYTNKVFSTAYRGFGHLETHWAVERHMDKIAQKLKIDPYDLRMKNLLRPGDTTISGELIYPTTGDPVSCLEAVSKEIGWTGRKTEEERKRELETGKVRGKGFAMLQKAPAMPSYTSTAAIMQMDEDGHVKVMLGAVDFGQGANTIMAQVAAEELRVPVKDVEVVWNVETDKHPYDWNTVASKYTFMGGNAVRKAARNMIQQMKEVAGQVLRCHPDELTHGEGYIYHVHQTHRRLSYVDLSMGYAYENGNGIGGPLIAHGIYMASGLTNPDPETGQGRPGLVWTFGAHAVDLEVDVETGEVDILKFVSAFDIGKVINKKMVDGQVYGGIVQGVGSAMMEGYTFDEERKLLNPYFGDNRIPSSKDIPREIKAIYIEEPETAQVDGPYGARGIGEHPMISVPSAIGNALYEALGINFHRLPFTPENVSLAIDKYLNNDESK</sequence>
<dbReference type="PANTHER" id="PTHR11908:SF132">
    <property type="entry name" value="ALDEHYDE OXIDASE 1-RELATED"/>
    <property type="match status" value="1"/>
</dbReference>
<dbReference type="SMART" id="SM01008">
    <property type="entry name" value="Ald_Xan_dh_C"/>
    <property type="match status" value="1"/>
</dbReference>
<keyword evidence="2" id="KW-0560">Oxidoreductase</keyword>
<dbReference type="GO" id="GO:0005506">
    <property type="term" value="F:iron ion binding"/>
    <property type="evidence" value="ECO:0007669"/>
    <property type="project" value="InterPro"/>
</dbReference>
<dbReference type="InterPro" id="IPR036856">
    <property type="entry name" value="Ald_Oxase/Xan_DH_a/b_sf"/>
</dbReference>
<comment type="caution">
    <text evidence="4">The sequence shown here is derived from an EMBL/GenBank/DDBJ whole genome shotgun (WGS) entry which is preliminary data.</text>
</comment>
<evidence type="ECO:0000313" key="5">
    <source>
        <dbReference type="Proteomes" id="UP000449710"/>
    </source>
</evidence>
<protein>
    <submittedName>
        <fullName evidence="4">Xanthine dehydrogenase family protein molybdopterin-binding subunit</fullName>
    </submittedName>
</protein>